<keyword evidence="7" id="KW-0496">Mitochondrion</keyword>
<keyword evidence="12" id="KW-1185">Reference proteome</keyword>
<reference evidence="12" key="3">
    <citation type="submission" date="2018-12" db="EMBL/GenBank/DDBJ databases">
        <title>G10K-VGP greater horseshoe bat female genome, primary haplotype.</title>
        <authorList>
            <person name="Teeling E."/>
            <person name="Myers G."/>
            <person name="Vernes S."/>
            <person name="Pippel M."/>
            <person name="Winkler S."/>
            <person name="Fedrigo O."/>
            <person name="Rhie A."/>
            <person name="Koren S."/>
            <person name="Phillippy A."/>
            <person name="Lewin H."/>
            <person name="Damas J."/>
            <person name="Howe K."/>
            <person name="Mountcastle J."/>
            <person name="Jarvis E.D."/>
        </authorList>
    </citation>
    <scope>NUCLEOTIDE SEQUENCE [LARGE SCALE GENOMIC DNA]</scope>
</reference>
<dbReference type="GO" id="GO:0002082">
    <property type="term" value="P:regulation of oxidative phosphorylation"/>
    <property type="evidence" value="ECO:0007669"/>
    <property type="project" value="TreeGrafter"/>
</dbReference>
<reference evidence="11 12" key="1">
    <citation type="journal article" date="2015" name="Annu Rev Anim Biosci">
        <title>The Genome 10K Project: a way forward.</title>
        <authorList>
            <person name="Koepfli K.P."/>
            <person name="Paten B."/>
            <person name="O'Brien S.J."/>
            <person name="Koepfli K.P."/>
            <person name="Paten B."/>
            <person name="Antunes A."/>
            <person name="Belov K."/>
            <person name="Bustamante C."/>
            <person name="Castoe T.A."/>
            <person name="Clawson H."/>
            <person name="Crawford A.J."/>
            <person name="Diekhans M."/>
            <person name="Distel D."/>
            <person name="Durbin R."/>
            <person name="Earl D."/>
            <person name="Fujita M.K."/>
            <person name="Gamble T."/>
            <person name="Georges A."/>
            <person name="Gemmell N."/>
            <person name="Gilbert M.T."/>
            <person name="Graves J.M."/>
            <person name="Green R.E."/>
            <person name="Hickey G."/>
            <person name="Jarvis E.D."/>
            <person name="Johnson W."/>
            <person name="Komissarov A."/>
            <person name="Korf I."/>
            <person name="Kuhn R."/>
            <person name="Larkin D.M."/>
            <person name="Lewin H."/>
            <person name="Lopez J.V."/>
            <person name="Ma J."/>
            <person name="Marques-Bonet T."/>
            <person name="Miller W."/>
            <person name="Murphy R."/>
            <person name="Pevzner P."/>
            <person name="Shapiro B."/>
            <person name="Steiner C."/>
            <person name="Tamazian G."/>
            <person name="Venkatesh B."/>
            <person name="Wang J."/>
            <person name="Wayne R."/>
            <person name="Wiley E."/>
            <person name="Yang H."/>
            <person name="Zhang G."/>
            <person name="Haussler D."/>
            <person name="Ryder O."/>
            <person name="O'Brien S.J."/>
        </authorList>
    </citation>
    <scope>NUCLEOTIDE SEQUENCE</scope>
</reference>
<evidence type="ECO:0000256" key="3">
    <source>
        <dbReference type="ARBA" id="ARBA00022692"/>
    </source>
</evidence>
<dbReference type="GO" id="GO:0005743">
    <property type="term" value="C:mitochondrial inner membrane"/>
    <property type="evidence" value="ECO:0007669"/>
    <property type="project" value="UniProtKB-SubCell"/>
</dbReference>
<evidence type="ECO:0000256" key="6">
    <source>
        <dbReference type="ARBA" id="ARBA00022990"/>
    </source>
</evidence>
<evidence type="ECO:0000256" key="1">
    <source>
        <dbReference type="ARBA" id="ARBA00004434"/>
    </source>
</evidence>
<sequence length="127" mass="14275">ALLQDTELTSKHCLANSMKCVQLSRLVGSNSIKMLRNLLALPQIAQRTKSTAACRQFENQLPEKQKLFQKDDGIPVHLKATTILTVGGTAHAIHQLAMALHPKEQDLLQFTLPAISWFYFIQFSMDQ</sequence>
<keyword evidence="3" id="KW-0812">Transmembrane</keyword>
<reference evidence="11 12" key="2">
    <citation type="journal article" date="2018" name="Annu Rev Anim Biosci">
        <title>Bat Biology, Genomes, and the Bat1K Project: To Generate Chromosome-Level Genomes for All Living Bat Species.</title>
        <authorList>
            <person name="Teeling E.C."/>
            <person name="Vernes S.C."/>
            <person name="Davalos L.M."/>
            <person name="Ray D.A."/>
            <person name="Gilbert M.T.P."/>
            <person name="Myers E."/>
        </authorList>
    </citation>
    <scope>NUCLEOTIDE SEQUENCE</scope>
</reference>
<keyword evidence="5" id="KW-1133">Transmembrane helix</keyword>
<dbReference type="GeneTree" id="ENSGT00940000154550"/>
<dbReference type="GO" id="GO:0045277">
    <property type="term" value="C:respiratory chain complex IV"/>
    <property type="evidence" value="ECO:0007669"/>
    <property type="project" value="InterPro"/>
</dbReference>
<protein>
    <recommendedName>
        <fullName evidence="9">Cytochrome c oxidase subunit 7A2, mitochondrial</fullName>
    </recommendedName>
    <alternativeName>
        <fullName evidence="10">Cytochrome c oxidase subunit VIIa-liver/heart</fullName>
    </alternativeName>
</protein>
<dbReference type="GO" id="GO:0006123">
    <property type="term" value="P:mitochondrial electron transport, cytochrome c to oxygen"/>
    <property type="evidence" value="ECO:0007669"/>
    <property type="project" value="InterPro"/>
</dbReference>
<evidence type="ECO:0000256" key="4">
    <source>
        <dbReference type="ARBA" id="ARBA00022792"/>
    </source>
</evidence>
<keyword evidence="4" id="KW-0999">Mitochondrion inner membrane</keyword>
<evidence type="ECO:0000313" key="11">
    <source>
        <dbReference type="Ensembl" id="ENSRFEP00010023200.1"/>
    </source>
</evidence>
<evidence type="ECO:0000256" key="10">
    <source>
        <dbReference type="ARBA" id="ARBA00042325"/>
    </source>
</evidence>
<organism evidence="11 12">
    <name type="scientific">Rhinolophus ferrumequinum</name>
    <name type="common">Greater horseshoe bat</name>
    <dbReference type="NCBI Taxonomy" id="59479"/>
    <lineage>
        <taxon>Eukaryota</taxon>
        <taxon>Metazoa</taxon>
        <taxon>Chordata</taxon>
        <taxon>Craniata</taxon>
        <taxon>Vertebrata</taxon>
        <taxon>Euteleostomi</taxon>
        <taxon>Mammalia</taxon>
        <taxon>Eutheria</taxon>
        <taxon>Laurasiatheria</taxon>
        <taxon>Chiroptera</taxon>
        <taxon>Yinpterochiroptera</taxon>
        <taxon>Rhinolophoidea</taxon>
        <taxon>Rhinolophidae</taxon>
        <taxon>Rhinolophinae</taxon>
        <taxon>Rhinolophus</taxon>
    </lineage>
</organism>
<evidence type="ECO:0000256" key="2">
    <source>
        <dbReference type="ARBA" id="ARBA00009331"/>
    </source>
</evidence>
<evidence type="ECO:0000256" key="9">
    <source>
        <dbReference type="ARBA" id="ARBA00040282"/>
    </source>
</evidence>
<dbReference type="InParanoid" id="A0A671FCC9"/>
<proteinExistence type="inferred from homology"/>
<name>A0A671FCC9_RHIFE</name>
<reference evidence="11" key="5">
    <citation type="submission" date="2025-09" db="UniProtKB">
        <authorList>
            <consortium name="Ensembl"/>
        </authorList>
    </citation>
    <scope>IDENTIFICATION</scope>
</reference>
<dbReference type="GO" id="GO:0097250">
    <property type="term" value="P:mitochondrial respirasome assembly"/>
    <property type="evidence" value="ECO:0007669"/>
    <property type="project" value="TreeGrafter"/>
</dbReference>
<dbReference type="InterPro" id="IPR003177">
    <property type="entry name" value="Cytc_oxidase_su7a_met"/>
</dbReference>
<dbReference type="PANTHER" id="PTHR10510:SF15">
    <property type="entry name" value="CYTOCHROME C OXIDASE SUBUNIT 7A2, MITOCHONDRIAL"/>
    <property type="match status" value="1"/>
</dbReference>
<reference evidence="11" key="4">
    <citation type="submission" date="2025-08" db="UniProtKB">
        <authorList>
            <consortium name="Ensembl"/>
        </authorList>
    </citation>
    <scope>IDENTIFICATION</scope>
</reference>
<keyword evidence="6" id="KW-0007">Acetylation</keyword>
<accession>A0A671FCC9</accession>
<evidence type="ECO:0000256" key="8">
    <source>
        <dbReference type="ARBA" id="ARBA00023136"/>
    </source>
</evidence>
<keyword evidence="8" id="KW-0472">Membrane</keyword>
<dbReference type="Gene3D" id="4.10.91.10">
    <property type="entry name" value="Cytochrome c oxidase, subunit VIIa"/>
    <property type="match status" value="1"/>
</dbReference>
<dbReference type="Proteomes" id="UP000472240">
    <property type="component" value="Chromosome 2"/>
</dbReference>
<evidence type="ECO:0000313" key="12">
    <source>
        <dbReference type="Proteomes" id="UP000472240"/>
    </source>
</evidence>
<evidence type="ECO:0000256" key="5">
    <source>
        <dbReference type="ARBA" id="ARBA00022989"/>
    </source>
</evidence>
<dbReference type="AlphaFoldDB" id="A0A671FCC9"/>
<dbReference type="Ensembl" id="ENSRFET00010025239.1">
    <property type="protein sequence ID" value="ENSRFEP00010023200.1"/>
    <property type="gene ID" value="ENSRFEG00010015455.1"/>
</dbReference>
<dbReference type="InterPro" id="IPR036539">
    <property type="entry name" value="Cyt_c_oxidase_su7a_sf"/>
</dbReference>
<evidence type="ECO:0000256" key="7">
    <source>
        <dbReference type="ARBA" id="ARBA00023128"/>
    </source>
</evidence>
<dbReference type="SUPFAM" id="SSF81419">
    <property type="entry name" value="Mitochondrial cytochrome c oxidase subunit VIIa"/>
    <property type="match status" value="1"/>
</dbReference>
<comment type="subcellular location">
    <subcellularLocation>
        <location evidence="1">Mitochondrion inner membrane</location>
        <topology evidence="1">Single-pass membrane protein</topology>
    </subcellularLocation>
</comment>
<dbReference type="PANTHER" id="PTHR10510">
    <property type="entry name" value="CYTOCHROME C OXIDASE POLYPEPTIDE 7A"/>
    <property type="match status" value="1"/>
</dbReference>
<comment type="similarity">
    <text evidence="2">Belongs to the cytochrome c oxidase VIIa family.</text>
</comment>